<dbReference type="SUPFAM" id="SSF51316">
    <property type="entry name" value="Mss4-like"/>
    <property type="match status" value="2"/>
</dbReference>
<proteinExistence type="inferred from homology"/>
<dbReference type="InterPro" id="IPR006913">
    <property type="entry name" value="CENP-V/GFA"/>
</dbReference>
<feature type="domain" description="CENP-V/GFA" evidence="5">
    <location>
        <begin position="8"/>
        <end position="92"/>
    </location>
</feature>
<sequence>MPLRELQDGGPYGIATIVSLTAFKITRGNPKQHTSDNGSGSVVHRQFCATCGSPIAEWGAAVEESARYIFYGTFDDVGERAALDPKREVFTSRRVEWLVPVRDTLQEAEYPTKHNYGPYAITNKVPLSTFHLTRGAPKQHTSDNGSGSLLHRQSCATCESPIAEWGAAAQDSARYIFYGTFDKVGEQKALDPKGEFFTSRRVDWLVPVRDTFQKREIKE</sequence>
<accession>A0A9P6W2T1</accession>
<organism evidence="6 7">
    <name type="scientific">Rhodotorula mucilaginosa</name>
    <name type="common">Yeast</name>
    <name type="synonym">Rhodotorula rubra</name>
    <dbReference type="NCBI Taxonomy" id="5537"/>
    <lineage>
        <taxon>Eukaryota</taxon>
        <taxon>Fungi</taxon>
        <taxon>Dikarya</taxon>
        <taxon>Basidiomycota</taxon>
        <taxon>Pucciniomycotina</taxon>
        <taxon>Microbotryomycetes</taxon>
        <taxon>Sporidiobolales</taxon>
        <taxon>Sporidiobolaceae</taxon>
        <taxon>Rhodotorula</taxon>
    </lineage>
</organism>
<keyword evidence="3" id="KW-0862">Zinc</keyword>
<evidence type="ECO:0000313" key="7">
    <source>
        <dbReference type="Proteomes" id="UP000777482"/>
    </source>
</evidence>
<dbReference type="AlphaFoldDB" id="A0A9P6W2T1"/>
<dbReference type="Pfam" id="PF04828">
    <property type="entry name" value="GFA"/>
    <property type="match status" value="2"/>
</dbReference>
<dbReference type="Gene3D" id="3.90.1590.10">
    <property type="entry name" value="glutathione-dependent formaldehyde- activating enzyme (gfa)"/>
    <property type="match status" value="1"/>
</dbReference>
<dbReference type="GO" id="GO:0016846">
    <property type="term" value="F:carbon-sulfur lyase activity"/>
    <property type="evidence" value="ECO:0007669"/>
    <property type="project" value="InterPro"/>
</dbReference>
<evidence type="ECO:0000256" key="1">
    <source>
        <dbReference type="ARBA" id="ARBA00005495"/>
    </source>
</evidence>
<keyword evidence="7" id="KW-1185">Reference proteome</keyword>
<dbReference type="OrthoDB" id="9985472at2759"/>
<comment type="similarity">
    <text evidence="1">Belongs to the Gfa family.</text>
</comment>
<evidence type="ECO:0000313" key="6">
    <source>
        <dbReference type="EMBL" id="KAG0660640.1"/>
    </source>
</evidence>
<evidence type="ECO:0000256" key="4">
    <source>
        <dbReference type="ARBA" id="ARBA00023239"/>
    </source>
</evidence>
<dbReference type="EMBL" id="PUHQ01000042">
    <property type="protein sequence ID" value="KAG0660640.1"/>
    <property type="molecule type" value="Genomic_DNA"/>
</dbReference>
<reference evidence="6 7" key="1">
    <citation type="submission" date="2020-11" db="EMBL/GenBank/DDBJ databases">
        <title>Kefir isolates.</title>
        <authorList>
            <person name="Marcisauskas S."/>
            <person name="Kim Y."/>
            <person name="Blasche S."/>
        </authorList>
    </citation>
    <scope>NUCLEOTIDE SEQUENCE [LARGE SCALE GENOMIC DNA]</scope>
    <source>
        <strain evidence="6 7">KR</strain>
    </source>
</reference>
<dbReference type="GO" id="GO:0046872">
    <property type="term" value="F:metal ion binding"/>
    <property type="evidence" value="ECO:0007669"/>
    <property type="project" value="UniProtKB-KW"/>
</dbReference>
<gene>
    <name evidence="6" type="ORF">C6P46_004503</name>
</gene>
<keyword evidence="2" id="KW-0479">Metal-binding</keyword>
<dbReference type="Proteomes" id="UP000777482">
    <property type="component" value="Unassembled WGS sequence"/>
</dbReference>
<evidence type="ECO:0000256" key="2">
    <source>
        <dbReference type="ARBA" id="ARBA00022723"/>
    </source>
</evidence>
<protein>
    <recommendedName>
        <fullName evidence="5">CENP-V/GFA domain-containing protein</fullName>
    </recommendedName>
</protein>
<comment type="caution">
    <text evidence="6">The sequence shown here is derived from an EMBL/GenBank/DDBJ whole genome shotgun (WGS) entry which is preliminary data.</text>
</comment>
<keyword evidence="4" id="KW-0456">Lyase</keyword>
<dbReference type="PANTHER" id="PTHR33337:SF40">
    <property type="entry name" value="CENP-V_GFA DOMAIN-CONTAINING PROTEIN-RELATED"/>
    <property type="match status" value="1"/>
</dbReference>
<dbReference type="InterPro" id="IPR011057">
    <property type="entry name" value="Mss4-like_sf"/>
</dbReference>
<name>A0A9P6W2T1_RHOMI</name>
<evidence type="ECO:0000259" key="5">
    <source>
        <dbReference type="Pfam" id="PF04828"/>
    </source>
</evidence>
<feature type="domain" description="CENP-V/GFA" evidence="5">
    <location>
        <begin position="118"/>
        <end position="199"/>
    </location>
</feature>
<dbReference type="PANTHER" id="PTHR33337">
    <property type="entry name" value="GFA DOMAIN-CONTAINING PROTEIN"/>
    <property type="match status" value="1"/>
</dbReference>
<evidence type="ECO:0000256" key="3">
    <source>
        <dbReference type="ARBA" id="ARBA00022833"/>
    </source>
</evidence>